<evidence type="ECO:0000313" key="2">
    <source>
        <dbReference type="Proteomes" id="UP000499080"/>
    </source>
</evidence>
<dbReference type="Proteomes" id="UP000499080">
    <property type="component" value="Unassembled WGS sequence"/>
</dbReference>
<sequence length="132" mass="15396">MFFVVEIYRTLHSRQKLPKSNYHVKSCHQLRRAIVVTCHYSLTYAGSWTPFWWFIGSQRNVACRTQFWNRKSMISVANSSSSSWAVEDCGKEREDVSFKGGDPLRKDLKHQGIFWGHLPSWSFGTTVSFRVT</sequence>
<organism evidence="1 2">
    <name type="scientific">Araneus ventricosus</name>
    <name type="common">Orbweaver spider</name>
    <name type="synonym">Epeira ventricosa</name>
    <dbReference type="NCBI Taxonomy" id="182803"/>
    <lineage>
        <taxon>Eukaryota</taxon>
        <taxon>Metazoa</taxon>
        <taxon>Ecdysozoa</taxon>
        <taxon>Arthropoda</taxon>
        <taxon>Chelicerata</taxon>
        <taxon>Arachnida</taxon>
        <taxon>Araneae</taxon>
        <taxon>Araneomorphae</taxon>
        <taxon>Entelegynae</taxon>
        <taxon>Araneoidea</taxon>
        <taxon>Araneidae</taxon>
        <taxon>Araneus</taxon>
    </lineage>
</organism>
<reference evidence="1 2" key="1">
    <citation type="journal article" date="2019" name="Sci. Rep.">
        <title>Orb-weaving spider Araneus ventricosus genome elucidates the spidroin gene catalogue.</title>
        <authorList>
            <person name="Kono N."/>
            <person name="Nakamura H."/>
            <person name="Ohtoshi R."/>
            <person name="Moran D.A.P."/>
            <person name="Shinohara A."/>
            <person name="Yoshida Y."/>
            <person name="Fujiwara M."/>
            <person name="Mori M."/>
            <person name="Tomita M."/>
            <person name="Arakawa K."/>
        </authorList>
    </citation>
    <scope>NUCLEOTIDE SEQUENCE [LARGE SCALE GENOMIC DNA]</scope>
</reference>
<dbReference type="AlphaFoldDB" id="A0A4Y2VJU2"/>
<dbReference type="EMBL" id="BGPR01048510">
    <property type="protein sequence ID" value="GBO25515.1"/>
    <property type="molecule type" value="Genomic_DNA"/>
</dbReference>
<accession>A0A4Y2VJU2</accession>
<comment type="caution">
    <text evidence="1">The sequence shown here is derived from an EMBL/GenBank/DDBJ whole genome shotgun (WGS) entry which is preliminary data.</text>
</comment>
<keyword evidence="2" id="KW-1185">Reference proteome</keyword>
<gene>
    <name evidence="1" type="ORF">AVEN_39976_1</name>
</gene>
<proteinExistence type="predicted"/>
<name>A0A4Y2VJU2_ARAVE</name>
<evidence type="ECO:0000313" key="1">
    <source>
        <dbReference type="EMBL" id="GBO25515.1"/>
    </source>
</evidence>
<protein>
    <submittedName>
        <fullName evidence="1">Uncharacterized protein</fullName>
    </submittedName>
</protein>